<keyword evidence="4" id="KW-0456">Lyase</keyword>
<sequence length="141" mass="15056">MPSPDAPLPGSCACGAVQFQVTTAFVSAGYCHCTRCQRRAGTPWSYNALLPDGHGLEILSGASDITVWRPETGLPKAFCSQCGGHVWSGDPGTDGRVGVRIGALHADPGIEPSWRQWISSAQPWVPIPEDGLPRYPEARQT</sequence>
<keyword evidence="2" id="KW-0479">Metal-binding</keyword>
<dbReference type="PANTHER" id="PTHR33337">
    <property type="entry name" value="GFA DOMAIN-CONTAINING PROTEIN"/>
    <property type="match status" value="1"/>
</dbReference>
<dbReference type="Gene3D" id="3.90.1590.10">
    <property type="entry name" value="glutathione-dependent formaldehyde- activating enzyme (gfa)"/>
    <property type="match status" value="1"/>
</dbReference>
<keyword evidence="3" id="KW-0862">Zinc</keyword>
<comment type="caution">
    <text evidence="6">The sequence shown here is derived from an EMBL/GenBank/DDBJ whole genome shotgun (WGS) entry which is preliminary data.</text>
</comment>
<evidence type="ECO:0000256" key="3">
    <source>
        <dbReference type="ARBA" id="ARBA00022833"/>
    </source>
</evidence>
<evidence type="ECO:0000256" key="4">
    <source>
        <dbReference type="ARBA" id="ARBA00023239"/>
    </source>
</evidence>
<name>A0A660L6H7_9ACTN</name>
<accession>A0A660L6H7</accession>
<gene>
    <name evidence="6" type="ORF">C8N24_0429</name>
</gene>
<dbReference type="InterPro" id="IPR006913">
    <property type="entry name" value="CENP-V/GFA"/>
</dbReference>
<proteinExistence type="inferred from homology"/>
<dbReference type="AlphaFoldDB" id="A0A660L6H7"/>
<dbReference type="PANTHER" id="PTHR33337:SF40">
    <property type="entry name" value="CENP-V_GFA DOMAIN-CONTAINING PROTEIN-RELATED"/>
    <property type="match status" value="1"/>
</dbReference>
<dbReference type="OrthoDB" id="9786619at2"/>
<evidence type="ECO:0000313" key="7">
    <source>
        <dbReference type="Proteomes" id="UP000278962"/>
    </source>
</evidence>
<keyword evidence="7" id="KW-1185">Reference proteome</keyword>
<evidence type="ECO:0000256" key="2">
    <source>
        <dbReference type="ARBA" id="ARBA00022723"/>
    </source>
</evidence>
<dbReference type="InterPro" id="IPR011057">
    <property type="entry name" value="Mss4-like_sf"/>
</dbReference>
<dbReference type="Proteomes" id="UP000278962">
    <property type="component" value="Unassembled WGS sequence"/>
</dbReference>
<evidence type="ECO:0000313" key="6">
    <source>
        <dbReference type="EMBL" id="RKQ90617.1"/>
    </source>
</evidence>
<evidence type="ECO:0000256" key="1">
    <source>
        <dbReference type="ARBA" id="ARBA00005495"/>
    </source>
</evidence>
<reference evidence="6 7" key="1">
    <citation type="submission" date="2018-10" db="EMBL/GenBank/DDBJ databases">
        <title>Genomic Encyclopedia of Archaeal and Bacterial Type Strains, Phase II (KMG-II): from individual species to whole genera.</title>
        <authorList>
            <person name="Goeker M."/>
        </authorList>
    </citation>
    <scope>NUCLEOTIDE SEQUENCE [LARGE SCALE GENOMIC DNA]</scope>
    <source>
        <strain evidence="6 7">DSM 14954</strain>
    </source>
</reference>
<organism evidence="6 7">
    <name type="scientific">Solirubrobacter pauli</name>
    <dbReference type="NCBI Taxonomy" id="166793"/>
    <lineage>
        <taxon>Bacteria</taxon>
        <taxon>Bacillati</taxon>
        <taxon>Actinomycetota</taxon>
        <taxon>Thermoleophilia</taxon>
        <taxon>Solirubrobacterales</taxon>
        <taxon>Solirubrobacteraceae</taxon>
        <taxon>Solirubrobacter</taxon>
    </lineage>
</organism>
<evidence type="ECO:0000259" key="5">
    <source>
        <dbReference type="PROSITE" id="PS51891"/>
    </source>
</evidence>
<dbReference type="GO" id="GO:0046872">
    <property type="term" value="F:metal ion binding"/>
    <property type="evidence" value="ECO:0007669"/>
    <property type="project" value="UniProtKB-KW"/>
</dbReference>
<dbReference type="SUPFAM" id="SSF51316">
    <property type="entry name" value="Mss4-like"/>
    <property type="match status" value="1"/>
</dbReference>
<protein>
    <recommendedName>
        <fullName evidence="5">CENP-V/GFA domain-containing protein</fullName>
    </recommendedName>
</protein>
<dbReference type="EMBL" id="RBIL01000001">
    <property type="protein sequence ID" value="RKQ90617.1"/>
    <property type="molecule type" value="Genomic_DNA"/>
</dbReference>
<feature type="domain" description="CENP-V/GFA" evidence="5">
    <location>
        <begin position="8"/>
        <end position="125"/>
    </location>
</feature>
<dbReference type="Pfam" id="PF04828">
    <property type="entry name" value="GFA"/>
    <property type="match status" value="1"/>
</dbReference>
<dbReference type="PROSITE" id="PS51891">
    <property type="entry name" value="CENP_V_GFA"/>
    <property type="match status" value="1"/>
</dbReference>
<comment type="similarity">
    <text evidence="1">Belongs to the Gfa family.</text>
</comment>
<dbReference type="RefSeq" id="WP_121247515.1">
    <property type="nucleotide sequence ID" value="NZ_RBIL01000001.1"/>
</dbReference>
<dbReference type="GO" id="GO:0016846">
    <property type="term" value="F:carbon-sulfur lyase activity"/>
    <property type="evidence" value="ECO:0007669"/>
    <property type="project" value="InterPro"/>
</dbReference>